<evidence type="ECO:0000256" key="9">
    <source>
        <dbReference type="PIRSR" id="PIRSR000005-2"/>
    </source>
</evidence>
<evidence type="ECO:0000256" key="7">
    <source>
        <dbReference type="ARBA" id="ARBA00023004"/>
    </source>
</evidence>
<keyword evidence="2" id="KW-0813">Transport</keyword>
<keyword evidence="3 8" id="KW-0349">Heme</keyword>
<dbReference type="InterPro" id="IPR024167">
    <property type="entry name" value="Cytochrome_c4-like"/>
</dbReference>
<evidence type="ECO:0000256" key="5">
    <source>
        <dbReference type="ARBA" id="ARBA00022764"/>
    </source>
</evidence>
<evidence type="ECO:0000256" key="6">
    <source>
        <dbReference type="ARBA" id="ARBA00022982"/>
    </source>
</evidence>
<dbReference type="Gene3D" id="1.10.760.10">
    <property type="entry name" value="Cytochrome c-like domain"/>
    <property type="match status" value="2"/>
</dbReference>
<keyword evidence="4 9" id="KW-0479">Metal-binding</keyword>
<dbReference type="InterPro" id="IPR009056">
    <property type="entry name" value="Cyt_c-like_dom"/>
</dbReference>
<evidence type="ECO:0000256" key="4">
    <source>
        <dbReference type="ARBA" id="ARBA00022723"/>
    </source>
</evidence>
<dbReference type="GO" id="GO:0005506">
    <property type="term" value="F:iron ion binding"/>
    <property type="evidence" value="ECO:0007669"/>
    <property type="project" value="InterPro"/>
</dbReference>
<evidence type="ECO:0000313" key="10">
    <source>
        <dbReference type="EMBL" id="BBE08426.1"/>
    </source>
</evidence>
<proteinExistence type="predicted"/>
<dbReference type="PROSITE" id="PS51007">
    <property type="entry name" value="CYTC"/>
    <property type="match status" value="2"/>
</dbReference>
<evidence type="ECO:0000256" key="8">
    <source>
        <dbReference type="PIRSR" id="PIRSR000005-1"/>
    </source>
</evidence>
<gene>
    <name evidence="10" type="ORF">MCB1EB_0265</name>
</gene>
<name>A0A2Z6ESP2_9BURK</name>
<evidence type="ECO:0000256" key="3">
    <source>
        <dbReference type="ARBA" id="ARBA00022617"/>
    </source>
</evidence>
<dbReference type="EMBL" id="AP018150">
    <property type="protein sequence ID" value="BBE08426.1"/>
    <property type="molecule type" value="Genomic_DNA"/>
</dbReference>
<feature type="binding site" description="axial binding residue" evidence="9">
    <location>
        <position position="151"/>
    </location>
    <ligand>
        <name>heme c</name>
        <dbReference type="ChEBI" id="CHEBI:61717"/>
        <label>2</label>
    </ligand>
    <ligandPart>
        <name>Fe</name>
        <dbReference type="ChEBI" id="CHEBI:18248"/>
    </ligandPart>
</feature>
<feature type="binding site" description="covalent" evidence="8">
    <location>
        <position position="150"/>
    </location>
    <ligand>
        <name>heme c</name>
        <dbReference type="ChEBI" id="CHEBI:61717"/>
        <label>2</label>
    </ligand>
</feature>
<evidence type="ECO:0000313" key="11">
    <source>
        <dbReference type="Proteomes" id="UP000282597"/>
    </source>
</evidence>
<feature type="binding site" description="covalent" evidence="8">
    <location>
        <position position="147"/>
    </location>
    <ligand>
        <name>heme c</name>
        <dbReference type="ChEBI" id="CHEBI:61717"/>
        <label>2</label>
    </ligand>
</feature>
<protein>
    <submittedName>
        <fullName evidence="10">Class I cytochrome C</fullName>
    </submittedName>
</protein>
<dbReference type="Pfam" id="PF00034">
    <property type="entry name" value="Cytochrom_C"/>
    <property type="match status" value="2"/>
</dbReference>
<keyword evidence="6" id="KW-0249">Electron transport</keyword>
<comment type="PTM">
    <text evidence="8">Binds 2 heme c groups covalently per subunit.</text>
</comment>
<evidence type="ECO:0000256" key="1">
    <source>
        <dbReference type="ARBA" id="ARBA00004418"/>
    </source>
</evidence>
<sequence length="214" mass="22919">MSRASKFWRLIGVSLAVYSTAVWSQSISVKLDLARGKAIATQVCISCHGAEGSGATGLAPNLAGQHIGYLYKQLIDYKAKPGAKAPTRNNPIMASFASVLSEQDMWDVSAYFAALPERLAVAHNKEMAELGQKIWRGGVAEKGVPACAACHGPAGAGMPVQYPRLAGQWQDYTIAQLQAFQQGERANNAPMQAIAERLSDKEIKALADYIAGLR</sequence>
<dbReference type="PANTHER" id="PTHR33751:SF9">
    <property type="entry name" value="CYTOCHROME C4"/>
    <property type="match status" value="1"/>
</dbReference>
<keyword evidence="7 9" id="KW-0408">Iron</keyword>
<feature type="binding site" description="covalent" evidence="8">
    <location>
        <position position="44"/>
    </location>
    <ligand>
        <name>heme c</name>
        <dbReference type="ChEBI" id="CHEBI:61717"/>
        <label>1</label>
    </ligand>
</feature>
<feature type="binding site" description="covalent" evidence="8">
    <location>
        <position position="47"/>
    </location>
    <ligand>
        <name>heme c</name>
        <dbReference type="ChEBI" id="CHEBI:61717"/>
        <label>1</label>
    </ligand>
</feature>
<dbReference type="PIRSF" id="PIRSF000005">
    <property type="entry name" value="Cytochrome_c4"/>
    <property type="match status" value="1"/>
</dbReference>
<dbReference type="RefSeq" id="WP_045363445.1">
    <property type="nucleotide sequence ID" value="NZ_AP018150.1"/>
</dbReference>
<organism evidence="10 11">
    <name type="scientific">Mycoavidus cysteinexigens</name>
    <dbReference type="NCBI Taxonomy" id="1553431"/>
    <lineage>
        <taxon>Bacteria</taxon>
        <taxon>Pseudomonadati</taxon>
        <taxon>Pseudomonadota</taxon>
        <taxon>Betaproteobacteria</taxon>
        <taxon>Burkholderiales</taxon>
        <taxon>Burkholderiaceae</taxon>
        <taxon>Mycoavidus</taxon>
    </lineage>
</organism>
<keyword evidence="11" id="KW-1185">Reference proteome</keyword>
<feature type="binding site" description="axial binding residue" evidence="9">
    <location>
        <position position="191"/>
    </location>
    <ligand>
        <name>heme c</name>
        <dbReference type="ChEBI" id="CHEBI:61717"/>
        <label>2</label>
    </ligand>
    <ligandPart>
        <name>Fe</name>
        <dbReference type="ChEBI" id="CHEBI:18248"/>
    </ligandPart>
</feature>
<feature type="binding site" description="axial binding residue" evidence="9">
    <location>
        <position position="48"/>
    </location>
    <ligand>
        <name>heme c</name>
        <dbReference type="ChEBI" id="CHEBI:61717"/>
        <label>1</label>
    </ligand>
    <ligandPart>
        <name>Fe</name>
        <dbReference type="ChEBI" id="CHEBI:18248"/>
    </ligandPart>
</feature>
<dbReference type="InterPro" id="IPR008168">
    <property type="entry name" value="Cyt_C_IC"/>
</dbReference>
<dbReference type="GO" id="GO:0009055">
    <property type="term" value="F:electron transfer activity"/>
    <property type="evidence" value="ECO:0007669"/>
    <property type="project" value="InterPro"/>
</dbReference>
<dbReference type="PANTHER" id="PTHR33751">
    <property type="entry name" value="CBB3-TYPE CYTOCHROME C OXIDASE SUBUNIT FIXP"/>
    <property type="match status" value="1"/>
</dbReference>
<accession>A0A2Z6ESP2</accession>
<feature type="binding site" description="axial binding residue" evidence="9">
    <location>
        <position position="93"/>
    </location>
    <ligand>
        <name>heme c</name>
        <dbReference type="ChEBI" id="CHEBI:61717"/>
        <label>1</label>
    </ligand>
    <ligandPart>
        <name>Fe</name>
        <dbReference type="ChEBI" id="CHEBI:18248"/>
    </ligandPart>
</feature>
<reference evidence="10 11" key="1">
    <citation type="journal article" date="2018" name="Microbes Environ.">
        <title>Comparative Genomic Insights into Endofungal Lifestyles of Two Bacterial Endosymbionts, Mycoavidus cysteinexigens and Burkholderia rhizoxinica.</title>
        <authorList>
            <person name="Sharmin D."/>
            <person name="Guo Y."/>
            <person name="Nishizawa T."/>
            <person name="Ohshima S."/>
            <person name="Sato Y."/>
            <person name="Takashima Y."/>
            <person name="Narisawa K."/>
            <person name="Ohta H."/>
        </authorList>
    </citation>
    <scope>NUCLEOTIDE SEQUENCE [LARGE SCALE GENOMIC DNA]</scope>
    <source>
        <strain evidence="10 11">B1-EB</strain>
    </source>
</reference>
<evidence type="ECO:0000256" key="2">
    <source>
        <dbReference type="ARBA" id="ARBA00022448"/>
    </source>
</evidence>
<dbReference type="InterPro" id="IPR036909">
    <property type="entry name" value="Cyt_c-like_dom_sf"/>
</dbReference>
<dbReference type="AlphaFoldDB" id="A0A2Z6ESP2"/>
<dbReference type="PRINTS" id="PR00605">
    <property type="entry name" value="CYTCHROMECIC"/>
</dbReference>
<dbReference type="GO" id="GO:0042597">
    <property type="term" value="C:periplasmic space"/>
    <property type="evidence" value="ECO:0007669"/>
    <property type="project" value="UniProtKB-SubCell"/>
</dbReference>
<dbReference type="GO" id="GO:0020037">
    <property type="term" value="F:heme binding"/>
    <property type="evidence" value="ECO:0007669"/>
    <property type="project" value="InterPro"/>
</dbReference>
<dbReference type="InterPro" id="IPR050597">
    <property type="entry name" value="Cytochrome_c_Oxidase_Subunit"/>
</dbReference>
<comment type="subcellular location">
    <subcellularLocation>
        <location evidence="1">Periplasm</location>
    </subcellularLocation>
</comment>
<dbReference type="SUPFAM" id="SSF46626">
    <property type="entry name" value="Cytochrome c"/>
    <property type="match status" value="2"/>
</dbReference>
<keyword evidence="5" id="KW-0574">Periplasm</keyword>
<dbReference type="KEGG" id="mcys:MCB1EB_0265"/>
<dbReference type="Proteomes" id="UP000282597">
    <property type="component" value="Chromosome"/>
</dbReference>